<accession>Q1D7T2</accession>
<evidence type="ECO:0000256" key="1">
    <source>
        <dbReference type="SAM" id="MobiDB-lite"/>
    </source>
</evidence>
<evidence type="ECO:0000313" key="2">
    <source>
        <dbReference type="EMBL" id="ABF88590.1"/>
    </source>
</evidence>
<gene>
    <name evidence="2" type="ordered locus">MXAN_3088</name>
</gene>
<sequence>MRTTTEDCSSDATTPPSQHYARELSGRDGMT</sequence>
<dbReference type="HOGENOM" id="CLU_3397538_0_0_7"/>
<organism evidence="2 3">
    <name type="scientific">Myxococcus xanthus (strain DK1622)</name>
    <dbReference type="NCBI Taxonomy" id="246197"/>
    <lineage>
        <taxon>Bacteria</taxon>
        <taxon>Pseudomonadati</taxon>
        <taxon>Myxococcota</taxon>
        <taxon>Myxococcia</taxon>
        <taxon>Myxococcales</taxon>
        <taxon>Cystobacterineae</taxon>
        <taxon>Myxococcaceae</taxon>
        <taxon>Myxococcus</taxon>
    </lineage>
</organism>
<feature type="compositionally biased region" description="Polar residues" evidence="1">
    <location>
        <begin position="1"/>
        <end position="17"/>
    </location>
</feature>
<evidence type="ECO:0000313" key="3">
    <source>
        <dbReference type="Proteomes" id="UP000002402"/>
    </source>
</evidence>
<name>Q1D7T2_MYXXD</name>
<feature type="compositionally biased region" description="Basic and acidic residues" evidence="1">
    <location>
        <begin position="20"/>
        <end position="31"/>
    </location>
</feature>
<dbReference type="AlphaFoldDB" id="Q1D7T2"/>
<reference evidence="2 3" key="1">
    <citation type="journal article" date="2006" name="Proc. Natl. Acad. Sci. U.S.A.">
        <title>Evolution of sensory complexity recorded in a myxobacterial genome.</title>
        <authorList>
            <person name="Goldman B.S."/>
            <person name="Nierman W.C."/>
            <person name="Kaiser D."/>
            <person name="Slater S.C."/>
            <person name="Durkin A.S."/>
            <person name="Eisen J.A."/>
            <person name="Ronning C.M."/>
            <person name="Barbazuk W.B."/>
            <person name="Blanchard M."/>
            <person name="Field C."/>
            <person name="Halling C."/>
            <person name="Hinkle G."/>
            <person name="Iartchuk O."/>
            <person name="Kim H.S."/>
            <person name="Mackenzie C."/>
            <person name="Madupu R."/>
            <person name="Miller N."/>
            <person name="Shvartsbeyn A."/>
            <person name="Sullivan S.A."/>
            <person name="Vaudin M."/>
            <person name="Wiegand R."/>
            <person name="Kaplan H.B."/>
        </authorList>
    </citation>
    <scope>NUCLEOTIDE SEQUENCE [LARGE SCALE GENOMIC DNA]</scope>
    <source>
        <strain evidence="3">DK1622</strain>
    </source>
</reference>
<dbReference type="EMBL" id="CP000113">
    <property type="protein sequence ID" value="ABF88590.1"/>
    <property type="molecule type" value="Genomic_DNA"/>
</dbReference>
<protein>
    <submittedName>
        <fullName evidence="2">Uncharacterized protein</fullName>
    </submittedName>
</protein>
<dbReference type="EnsemblBacteria" id="ABF88590">
    <property type="protein sequence ID" value="ABF88590"/>
    <property type="gene ID" value="MXAN_3088"/>
</dbReference>
<keyword evidence="3" id="KW-1185">Reference proteome</keyword>
<proteinExistence type="predicted"/>
<dbReference type="Proteomes" id="UP000002402">
    <property type="component" value="Chromosome"/>
</dbReference>
<feature type="region of interest" description="Disordered" evidence="1">
    <location>
        <begin position="1"/>
        <end position="31"/>
    </location>
</feature>
<dbReference type="KEGG" id="mxa:MXAN_3088"/>